<evidence type="ECO:0000313" key="1">
    <source>
        <dbReference type="EMBL" id="KAG5605163.1"/>
    </source>
</evidence>
<accession>A0A9J5YWR2</accession>
<dbReference type="OrthoDB" id="431497at2759"/>
<dbReference type="Proteomes" id="UP000824120">
    <property type="component" value="Chromosome 5"/>
</dbReference>
<gene>
    <name evidence="1" type="ORF">H5410_026655</name>
</gene>
<organism evidence="1 2">
    <name type="scientific">Solanum commersonii</name>
    <name type="common">Commerson's wild potato</name>
    <name type="synonym">Commerson's nightshade</name>
    <dbReference type="NCBI Taxonomy" id="4109"/>
    <lineage>
        <taxon>Eukaryota</taxon>
        <taxon>Viridiplantae</taxon>
        <taxon>Streptophyta</taxon>
        <taxon>Embryophyta</taxon>
        <taxon>Tracheophyta</taxon>
        <taxon>Spermatophyta</taxon>
        <taxon>Magnoliopsida</taxon>
        <taxon>eudicotyledons</taxon>
        <taxon>Gunneridae</taxon>
        <taxon>Pentapetalae</taxon>
        <taxon>asterids</taxon>
        <taxon>lamiids</taxon>
        <taxon>Solanales</taxon>
        <taxon>Solanaceae</taxon>
        <taxon>Solanoideae</taxon>
        <taxon>Solaneae</taxon>
        <taxon>Solanum</taxon>
    </lineage>
</organism>
<dbReference type="EMBL" id="JACXVP010000005">
    <property type="protein sequence ID" value="KAG5605163.1"/>
    <property type="molecule type" value="Genomic_DNA"/>
</dbReference>
<evidence type="ECO:0000313" key="2">
    <source>
        <dbReference type="Proteomes" id="UP000824120"/>
    </source>
</evidence>
<sequence length="83" mass="9281">MKPFGRQSTYISSLYYPIPSFYDLLLEDFSSKVNCVVSANESGKSNFFHVVVGSVSSKHDWVFVIVDSTVMIDAVASSMFVDR</sequence>
<protein>
    <submittedName>
        <fullName evidence="1">Uncharacterized protein</fullName>
    </submittedName>
</protein>
<comment type="caution">
    <text evidence="1">The sequence shown here is derived from an EMBL/GenBank/DDBJ whole genome shotgun (WGS) entry which is preliminary data.</text>
</comment>
<dbReference type="AlphaFoldDB" id="A0A9J5YWR2"/>
<reference evidence="1 2" key="1">
    <citation type="submission" date="2020-09" db="EMBL/GenBank/DDBJ databases">
        <title>De no assembly of potato wild relative species, Solanum commersonii.</title>
        <authorList>
            <person name="Cho K."/>
        </authorList>
    </citation>
    <scope>NUCLEOTIDE SEQUENCE [LARGE SCALE GENOMIC DNA]</scope>
    <source>
        <strain evidence="1">LZ3.2</strain>
        <tissue evidence="1">Leaf</tissue>
    </source>
</reference>
<keyword evidence="2" id="KW-1185">Reference proteome</keyword>
<name>A0A9J5YWR2_SOLCO</name>
<proteinExistence type="predicted"/>